<dbReference type="Proteomes" id="UP000526501">
    <property type="component" value="Unassembled WGS sequence"/>
</dbReference>
<proteinExistence type="inferred from homology"/>
<gene>
    <name evidence="8" type="ORF">H5P27_15405</name>
</gene>
<feature type="transmembrane region" description="Helical" evidence="6">
    <location>
        <begin position="104"/>
        <end position="120"/>
    </location>
</feature>
<evidence type="ECO:0000259" key="7">
    <source>
        <dbReference type="Pfam" id="PF04138"/>
    </source>
</evidence>
<evidence type="ECO:0000256" key="1">
    <source>
        <dbReference type="ARBA" id="ARBA00004141"/>
    </source>
</evidence>
<dbReference type="PANTHER" id="PTHR38459:SF1">
    <property type="entry name" value="PROPHAGE BACTOPRENOL-LINKED GLUCOSE TRANSLOCASE HOMOLOG"/>
    <property type="match status" value="1"/>
</dbReference>
<comment type="subcellular location">
    <subcellularLocation>
        <location evidence="1">Membrane</location>
        <topology evidence="1">Multi-pass membrane protein</topology>
    </subcellularLocation>
</comment>
<comment type="caution">
    <text evidence="8">The sequence shown here is derived from an EMBL/GenBank/DDBJ whole genome shotgun (WGS) entry which is preliminary data.</text>
</comment>
<name>A0A7X1B840_9BACT</name>
<comment type="similarity">
    <text evidence="2">Belongs to the GtrA family.</text>
</comment>
<organism evidence="8 9">
    <name type="scientific">Pelagicoccus albus</name>
    <dbReference type="NCBI Taxonomy" id="415222"/>
    <lineage>
        <taxon>Bacteria</taxon>
        <taxon>Pseudomonadati</taxon>
        <taxon>Verrucomicrobiota</taxon>
        <taxon>Opitutia</taxon>
        <taxon>Puniceicoccales</taxon>
        <taxon>Pelagicoccaceae</taxon>
        <taxon>Pelagicoccus</taxon>
    </lineage>
</organism>
<dbReference type="PANTHER" id="PTHR38459">
    <property type="entry name" value="PROPHAGE BACTOPRENOL-LINKED GLUCOSE TRANSLOCASE HOMOLOG"/>
    <property type="match status" value="1"/>
</dbReference>
<dbReference type="GO" id="GO:0000271">
    <property type="term" value="P:polysaccharide biosynthetic process"/>
    <property type="evidence" value="ECO:0007669"/>
    <property type="project" value="InterPro"/>
</dbReference>
<evidence type="ECO:0000313" key="8">
    <source>
        <dbReference type="EMBL" id="MBC2607439.1"/>
    </source>
</evidence>
<reference evidence="8 9" key="1">
    <citation type="submission" date="2020-07" db="EMBL/GenBank/DDBJ databases">
        <authorList>
            <person name="Feng X."/>
        </authorList>
    </citation>
    <scope>NUCLEOTIDE SEQUENCE [LARGE SCALE GENOMIC DNA]</scope>
    <source>
        <strain evidence="8 9">JCM23202</strain>
    </source>
</reference>
<evidence type="ECO:0000256" key="5">
    <source>
        <dbReference type="ARBA" id="ARBA00023136"/>
    </source>
</evidence>
<feature type="domain" description="GtrA/DPMS transmembrane" evidence="7">
    <location>
        <begin position="13"/>
        <end position="126"/>
    </location>
</feature>
<dbReference type="InterPro" id="IPR051401">
    <property type="entry name" value="GtrA_CellWall_Glycosyl"/>
</dbReference>
<dbReference type="RefSeq" id="WP_185661328.1">
    <property type="nucleotide sequence ID" value="NZ_CAWPOO010000013.1"/>
</dbReference>
<dbReference type="Pfam" id="PF04138">
    <property type="entry name" value="GtrA_DPMS_TM"/>
    <property type="match status" value="1"/>
</dbReference>
<evidence type="ECO:0000256" key="4">
    <source>
        <dbReference type="ARBA" id="ARBA00022989"/>
    </source>
</evidence>
<dbReference type="EMBL" id="JACHVC010000013">
    <property type="protein sequence ID" value="MBC2607439.1"/>
    <property type="molecule type" value="Genomic_DNA"/>
</dbReference>
<accession>A0A7X1B840</accession>
<keyword evidence="9" id="KW-1185">Reference proteome</keyword>
<dbReference type="AlphaFoldDB" id="A0A7X1B840"/>
<dbReference type="GO" id="GO:0005886">
    <property type="term" value="C:plasma membrane"/>
    <property type="evidence" value="ECO:0007669"/>
    <property type="project" value="TreeGrafter"/>
</dbReference>
<evidence type="ECO:0000256" key="6">
    <source>
        <dbReference type="SAM" id="Phobius"/>
    </source>
</evidence>
<keyword evidence="5 6" id="KW-0472">Membrane</keyword>
<evidence type="ECO:0000313" key="9">
    <source>
        <dbReference type="Proteomes" id="UP000526501"/>
    </source>
</evidence>
<evidence type="ECO:0000256" key="2">
    <source>
        <dbReference type="ARBA" id="ARBA00009399"/>
    </source>
</evidence>
<keyword evidence="3 6" id="KW-0812">Transmembrane</keyword>
<dbReference type="InterPro" id="IPR007267">
    <property type="entry name" value="GtrA_DPMS_TM"/>
</dbReference>
<protein>
    <submittedName>
        <fullName evidence="8">GtrA family protein</fullName>
    </submittedName>
</protein>
<evidence type="ECO:0000256" key="3">
    <source>
        <dbReference type="ARBA" id="ARBA00022692"/>
    </source>
</evidence>
<sequence>MDQTRKTLAQASRFLLVSGVSLAIDYGVYSLLSQYSGLSSSWAKRVSFACIFIWGYFAHKHFTFQNRGFNASEPIRFTLLYLTGWALNSVVHDVSASQPGASDPAFLAATFVWAIWNFAGQKLFVFRHRREDESQTERES</sequence>
<keyword evidence="4 6" id="KW-1133">Transmembrane helix</keyword>